<evidence type="ECO:0000313" key="9">
    <source>
        <dbReference type="EMBL" id="MDV6227535.1"/>
    </source>
</evidence>
<keyword evidence="2 6" id="KW-0349">Heme</keyword>
<evidence type="ECO:0000313" key="10">
    <source>
        <dbReference type="Proteomes" id="UP001185659"/>
    </source>
</evidence>
<dbReference type="GeneID" id="99682197"/>
<feature type="signal peptide" evidence="7">
    <location>
        <begin position="1"/>
        <end position="23"/>
    </location>
</feature>
<evidence type="ECO:0000256" key="3">
    <source>
        <dbReference type="ARBA" id="ARBA00022723"/>
    </source>
</evidence>
<dbReference type="Proteomes" id="UP001185659">
    <property type="component" value="Unassembled WGS sequence"/>
</dbReference>
<keyword evidence="4" id="KW-0249">Electron transport</keyword>
<dbReference type="PANTHER" id="PTHR11961">
    <property type="entry name" value="CYTOCHROME C"/>
    <property type="match status" value="1"/>
</dbReference>
<dbReference type="InterPro" id="IPR002327">
    <property type="entry name" value="Cyt_c_1A/1B"/>
</dbReference>
<proteinExistence type="predicted"/>
<dbReference type="RefSeq" id="WP_206553155.1">
    <property type="nucleotide sequence ID" value="NZ_CP177240.1"/>
</dbReference>
<organism evidence="9 10">
    <name type="scientific">Nitratireductor aquimarinus</name>
    <dbReference type="NCBI Taxonomy" id="889300"/>
    <lineage>
        <taxon>Bacteria</taxon>
        <taxon>Pseudomonadati</taxon>
        <taxon>Pseudomonadota</taxon>
        <taxon>Alphaproteobacteria</taxon>
        <taxon>Hyphomicrobiales</taxon>
        <taxon>Phyllobacteriaceae</taxon>
        <taxon>Nitratireductor</taxon>
    </lineage>
</organism>
<dbReference type="PROSITE" id="PS51007">
    <property type="entry name" value="CYTC"/>
    <property type="match status" value="1"/>
</dbReference>
<gene>
    <name evidence="9" type="ORF">R2G56_14640</name>
</gene>
<keyword evidence="5 6" id="KW-0408">Iron</keyword>
<sequence length="246" mass="27222">MNFNFVRLGLVGLSLLVASPAMADMQDDLAEADVSKGETLFKRCVACHTIEKGDRNKVGPNLYGIVGRPVADAPGYAYSTGMKNYGGEWTVERLDAYLLQPRTEVKGTKMAFAGLKSEDDRVDLIAYLNTFSDNPLQFGAAEEENETAEDVKKAEASGEGEETIEGDFGKLKVAAGVEETYYTCTACHSEMIVAQQGLSREGWEKMLKWMVDEQGMDEIAEPDHTIILDYLTAHYNEDRPNFPRPN</sequence>
<evidence type="ECO:0000256" key="6">
    <source>
        <dbReference type="PROSITE-ProRule" id="PRU00433"/>
    </source>
</evidence>
<feature type="domain" description="Cytochrome c" evidence="8">
    <location>
        <begin position="32"/>
        <end position="132"/>
    </location>
</feature>
<reference evidence="9 10" key="1">
    <citation type="submission" date="2023-10" db="EMBL/GenBank/DDBJ databases">
        <authorList>
            <person name="Venkata Ramana C."/>
            <person name="Sasikala C."/>
            <person name="Dhurka M."/>
        </authorList>
    </citation>
    <scope>NUCLEOTIDE SEQUENCE [LARGE SCALE GENOMIC DNA]</scope>
    <source>
        <strain evidence="9 10">KCTC 32151</strain>
    </source>
</reference>
<protein>
    <submittedName>
        <fullName evidence="9">Cytochrome c family protein</fullName>
    </submittedName>
</protein>
<dbReference type="InterPro" id="IPR036909">
    <property type="entry name" value="Cyt_c-like_dom_sf"/>
</dbReference>
<evidence type="ECO:0000256" key="7">
    <source>
        <dbReference type="SAM" id="SignalP"/>
    </source>
</evidence>
<dbReference type="Gene3D" id="1.10.760.10">
    <property type="entry name" value="Cytochrome c-like domain"/>
    <property type="match status" value="2"/>
</dbReference>
<accession>A0ABU4AMS4</accession>
<keyword evidence="10" id="KW-1185">Reference proteome</keyword>
<evidence type="ECO:0000256" key="2">
    <source>
        <dbReference type="ARBA" id="ARBA00022617"/>
    </source>
</evidence>
<evidence type="ECO:0000256" key="1">
    <source>
        <dbReference type="ARBA" id="ARBA00022448"/>
    </source>
</evidence>
<dbReference type="PRINTS" id="PR00604">
    <property type="entry name" value="CYTCHRMECIAB"/>
</dbReference>
<dbReference type="SUPFAM" id="SSF46626">
    <property type="entry name" value="Cytochrome c"/>
    <property type="match status" value="2"/>
</dbReference>
<evidence type="ECO:0000259" key="8">
    <source>
        <dbReference type="PROSITE" id="PS51007"/>
    </source>
</evidence>
<dbReference type="InterPro" id="IPR009056">
    <property type="entry name" value="Cyt_c-like_dom"/>
</dbReference>
<keyword evidence="1" id="KW-0813">Transport</keyword>
<feature type="chain" id="PRO_5047022919" evidence="7">
    <location>
        <begin position="24"/>
        <end position="246"/>
    </location>
</feature>
<evidence type="ECO:0000256" key="5">
    <source>
        <dbReference type="ARBA" id="ARBA00023004"/>
    </source>
</evidence>
<dbReference type="EMBL" id="JAWLIP010000006">
    <property type="protein sequence ID" value="MDV6227535.1"/>
    <property type="molecule type" value="Genomic_DNA"/>
</dbReference>
<keyword evidence="3 6" id="KW-0479">Metal-binding</keyword>
<name>A0ABU4AMS4_9HYPH</name>
<evidence type="ECO:0000256" key="4">
    <source>
        <dbReference type="ARBA" id="ARBA00022982"/>
    </source>
</evidence>
<comment type="caution">
    <text evidence="9">The sequence shown here is derived from an EMBL/GenBank/DDBJ whole genome shotgun (WGS) entry which is preliminary data.</text>
</comment>
<keyword evidence="7" id="KW-0732">Signal</keyword>
<dbReference type="Pfam" id="PF00034">
    <property type="entry name" value="Cytochrom_C"/>
    <property type="match status" value="1"/>
</dbReference>